<dbReference type="Gene3D" id="3.30.2090.10">
    <property type="entry name" value="Multidrug efflux transporter AcrB TolC docking domain, DN and DC subdomains"/>
    <property type="match status" value="2"/>
</dbReference>
<dbReference type="InterPro" id="IPR027463">
    <property type="entry name" value="AcrB_DN_DC_subdom"/>
</dbReference>
<comment type="subcellular location">
    <subcellularLocation>
        <location evidence="1">Cell membrane</location>
        <topology evidence="1">Multi-pass membrane protein</topology>
    </subcellularLocation>
</comment>
<proteinExistence type="inferred from homology"/>
<accession>A0ABP8QIB6</accession>
<feature type="transmembrane region" description="Helical" evidence="10">
    <location>
        <begin position="367"/>
        <end position="387"/>
    </location>
</feature>
<evidence type="ECO:0000256" key="3">
    <source>
        <dbReference type="ARBA" id="ARBA00010942"/>
    </source>
</evidence>
<feature type="transmembrane region" description="Helical" evidence="10">
    <location>
        <begin position="902"/>
        <end position="921"/>
    </location>
</feature>
<keyword evidence="9" id="KW-0175">Coiled coil</keyword>
<dbReference type="PANTHER" id="PTHR32063">
    <property type="match status" value="1"/>
</dbReference>
<dbReference type="Proteomes" id="UP001501243">
    <property type="component" value="Unassembled WGS sequence"/>
</dbReference>
<evidence type="ECO:0000256" key="9">
    <source>
        <dbReference type="SAM" id="Coils"/>
    </source>
</evidence>
<evidence type="ECO:0000256" key="1">
    <source>
        <dbReference type="ARBA" id="ARBA00004651"/>
    </source>
</evidence>
<dbReference type="Pfam" id="PF00873">
    <property type="entry name" value="ACR_tran"/>
    <property type="match status" value="1"/>
</dbReference>
<feature type="transmembrane region" description="Helical" evidence="10">
    <location>
        <begin position="876"/>
        <end position="895"/>
    </location>
</feature>
<evidence type="ECO:0000313" key="11">
    <source>
        <dbReference type="EMBL" id="GAA4503593.1"/>
    </source>
</evidence>
<comment type="caution">
    <text evidence="11">The sequence shown here is derived from an EMBL/GenBank/DDBJ whole genome shotgun (WGS) entry which is preliminary data.</text>
</comment>
<dbReference type="SUPFAM" id="SSF56954">
    <property type="entry name" value="Outer membrane efflux proteins (OEP)"/>
    <property type="match status" value="1"/>
</dbReference>
<dbReference type="Pfam" id="PF02321">
    <property type="entry name" value="OEP"/>
    <property type="match status" value="1"/>
</dbReference>
<evidence type="ECO:0000256" key="2">
    <source>
        <dbReference type="ARBA" id="ARBA00007613"/>
    </source>
</evidence>
<feature type="transmembrane region" description="Helical" evidence="10">
    <location>
        <begin position="975"/>
        <end position="994"/>
    </location>
</feature>
<feature type="coiled-coil region" evidence="9">
    <location>
        <begin position="1370"/>
        <end position="1401"/>
    </location>
</feature>
<keyword evidence="8 10" id="KW-0472">Membrane</keyword>
<name>A0ABP8QIB6_9BACT</name>
<feature type="transmembrane region" description="Helical" evidence="10">
    <location>
        <begin position="1006"/>
        <end position="1033"/>
    </location>
</feature>
<dbReference type="NCBIfam" id="TIGR00914">
    <property type="entry name" value="2A0601"/>
    <property type="match status" value="1"/>
</dbReference>
<comment type="similarity">
    <text evidence="3">Belongs to the resistance-nodulation-cell division (RND) (TC 2.A.6) family.</text>
</comment>
<dbReference type="SUPFAM" id="SSF82714">
    <property type="entry name" value="Multidrug efflux transporter AcrB TolC docking domain, DN and DC subdomains"/>
    <property type="match status" value="2"/>
</dbReference>
<protein>
    <submittedName>
        <fullName evidence="11">CusA/CzcA family heavy metal efflux RND transporter</fullName>
    </submittedName>
</protein>
<dbReference type="Gene3D" id="3.30.70.1320">
    <property type="entry name" value="Multidrug efflux transporter AcrB pore domain like"/>
    <property type="match status" value="1"/>
</dbReference>
<evidence type="ECO:0000256" key="8">
    <source>
        <dbReference type="ARBA" id="ARBA00023136"/>
    </source>
</evidence>
<evidence type="ECO:0000313" key="12">
    <source>
        <dbReference type="Proteomes" id="UP001501243"/>
    </source>
</evidence>
<dbReference type="PRINTS" id="PR00702">
    <property type="entry name" value="ACRIFLAVINRP"/>
</dbReference>
<dbReference type="RefSeq" id="WP_208129753.1">
    <property type="nucleotide sequence ID" value="NZ_BAABGQ010000006.1"/>
</dbReference>
<organism evidence="11 12">
    <name type="scientific">Hymenobacter ginsengisoli</name>
    <dbReference type="NCBI Taxonomy" id="1051626"/>
    <lineage>
        <taxon>Bacteria</taxon>
        <taxon>Pseudomonadati</taxon>
        <taxon>Bacteroidota</taxon>
        <taxon>Cytophagia</taxon>
        <taxon>Cytophagales</taxon>
        <taxon>Hymenobacteraceae</taxon>
        <taxon>Hymenobacter</taxon>
    </lineage>
</organism>
<feature type="transmembrane region" description="Helical" evidence="10">
    <location>
        <begin position="482"/>
        <end position="505"/>
    </location>
</feature>
<gene>
    <name evidence="11" type="ORF">GCM10023172_28750</name>
</gene>
<evidence type="ECO:0000256" key="10">
    <source>
        <dbReference type="SAM" id="Phobius"/>
    </source>
</evidence>
<keyword evidence="4" id="KW-0813">Transport</keyword>
<comment type="similarity">
    <text evidence="2">Belongs to the outer membrane factor (OMF) (TC 1.B.17) family.</text>
</comment>
<feature type="transmembrane region" description="Helical" evidence="10">
    <location>
        <begin position="539"/>
        <end position="556"/>
    </location>
</feature>
<dbReference type="EMBL" id="BAABGQ010000006">
    <property type="protein sequence ID" value="GAA4503593.1"/>
    <property type="molecule type" value="Genomic_DNA"/>
</dbReference>
<keyword evidence="5" id="KW-1003">Cell membrane</keyword>
<dbReference type="SUPFAM" id="SSF82693">
    <property type="entry name" value="Multidrug efflux transporter AcrB pore domain, PN1, PN2, PC1 and PC2 subdomains"/>
    <property type="match status" value="3"/>
</dbReference>
<keyword evidence="12" id="KW-1185">Reference proteome</keyword>
<dbReference type="InterPro" id="IPR003423">
    <property type="entry name" value="OMP_efflux"/>
</dbReference>
<dbReference type="Gene3D" id="3.30.70.1430">
    <property type="entry name" value="Multidrug efflux transporter AcrB pore domain"/>
    <property type="match status" value="2"/>
</dbReference>
<dbReference type="Gene3D" id="3.30.70.1440">
    <property type="entry name" value="Multidrug efflux transporter AcrB pore domain"/>
    <property type="match status" value="1"/>
</dbReference>
<evidence type="ECO:0000256" key="5">
    <source>
        <dbReference type="ARBA" id="ARBA00022475"/>
    </source>
</evidence>
<feature type="transmembrane region" description="Helical" evidence="10">
    <location>
        <begin position="393"/>
        <end position="416"/>
    </location>
</feature>
<keyword evidence="6 10" id="KW-0812">Transmembrane</keyword>
<dbReference type="SUPFAM" id="SSF82866">
    <property type="entry name" value="Multidrug efflux transporter AcrB transmembrane domain"/>
    <property type="match status" value="2"/>
</dbReference>
<evidence type="ECO:0000256" key="7">
    <source>
        <dbReference type="ARBA" id="ARBA00022989"/>
    </source>
</evidence>
<reference evidence="12" key="1">
    <citation type="journal article" date="2019" name="Int. J. Syst. Evol. Microbiol.">
        <title>The Global Catalogue of Microorganisms (GCM) 10K type strain sequencing project: providing services to taxonomists for standard genome sequencing and annotation.</title>
        <authorList>
            <consortium name="The Broad Institute Genomics Platform"/>
            <consortium name="The Broad Institute Genome Sequencing Center for Infectious Disease"/>
            <person name="Wu L."/>
            <person name="Ma J."/>
        </authorList>
    </citation>
    <scope>NUCLEOTIDE SEQUENCE [LARGE SCALE GENOMIC DNA]</scope>
    <source>
        <strain evidence="12">JCM 17841</strain>
    </source>
</reference>
<dbReference type="InterPro" id="IPR001036">
    <property type="entry name" value="Acrflvin-R"/>
</dbReference>
<dbReference type="InterPro" id="IPR004763">
    <property type="entry name" value="CusA-like"/>
</dbReference>
<keyword evidence="7 10" id="KW-1133">Transmembrane helix</keyword>
<evidence type="ECO:0000256" key="6">
    <source>
        <dbReference type="ARBA" id="ARBA00022692"/>
    </source>
</evidence>
<feature type="transmembrane region" description="Helical" evidence="10">
    <location>
        <begin position="927"/>
        <end position="949"/>
    </location>
</feature>
<dbReference type="Gene3D" id="1.20.1640.10">
    <property type="entry name" value="Multidrug efflux transporter AcrB transmembrane domain"/>
    <property type="match status" value="2"/>
</dbReference>
<dbReference type="Gene3D" id="1.20.1600.10">
    <property type="entry name" value="Outer membrane efflux proteins (OEP)"/>
    <property type="match status" value="1"/>
</dbReference>
<feature type="transmembrane region" description="Helical" evidence="10">
    <location>
        <begin position="452"/>
        <end position="470"/>
    </location>
</feature>
<dbReference type="PANTHER" id="PTHR32063:SF24">
    <property type="entry name" value="CATION EFFLUX SYSTEM (ACRB_ACRD_ACRF FAMILY)"/>
    <property type="match status" value="1"/>
</dbReference>
<evidence type="ECO:0000256" key="4">
    <source>
        <dbReference type="ARBA" id="ARBA00022448"/>
    </source>
</evidence>
<sequence>MFDRIIHFSIHHKLLIGFLVVLLVAWGGYALTQLPIDALPDITNNQVQVNTLSPALATQEIEQTVTVPIELAMANVPGAIEVRSISRFGLSNVTIVFREDVDPYRARQMVSEKLQEAIQQIPPGSGTPELAPISTGLGEIYQYVLHPAPGYERQFSPMDLRTLQDWTVRRQLAGIPGVAEINGFGGYRKQYEVAVNPQRLRQVGITMSELLTALQGNNRNTGGAYIEKGPRTYFIRGLGLVKSLNDVARTVVVVRGRTPVLVRDVAQVRFGSAVRYGAMTRNNEGEVVGGVILMLKGENSNQVVSRVKERMAQVQRSLPKGVIIEPFLDRSDLISRAIHTVTKNLEEGALIVLFVLILFLGNWRAGLVVASVIPLAMLFAISLMNLFGVSGNLLSLGAIDFGLIVDGAVIIVEAIVSRVAHGRPAGSPELTRDEMNAAVYESASRIRHSASFGEIIILMVYLPILALAGIEGKMFRPMAETVAFAIVGALLLSLTYVPMMAALALSRKADTKETFSDKLMARVQRSYAPLLARALRHRSLVLGLSGVLLVGAYLLFRTLGGEFIPTLDEGDLAIEMRMPNGTALGQTVAATGQVGAILRRQFPEVTGVVSRIGVADIPTDPDPIEVAMVTILLKPRAEWTSAATRDELATKMKEALEVLPGVDYQFSQPIQLRFNELISGARQDVAVKIYGEDLARLAALGQQAAALIATVPGAQDVAAERTAGLPQITVNFNRDRLAQYGLPVSEVADVLATGFSGATAGTVYEGAKRFDLVLRLDSAHRTSIDDVRALPVALADTNQVPLSEVAQIELKDGPAQISHEDGKRRITVGLNARGRDVQSVVQDIQRVLAQKLPLPPGYYLTYGGQFQNLVEAQQRLSIAVPVALALIFSLLFFTFSSLKESLLIFTAIPLSAIGGVVALWARGLPFSVSAGIGFIALFGVAVLNGIVLIGEFNRLEAEGVHDVLERVRLGTAARLRPVVMTAAVASLGFLPMALSNTAGAEVQRPLATVVIGGLVTATLLTLVVLPVLYSLFLKGGRGTPPAPTPAEDAAVPPAPGGGLAAGGMVLLLVVGSALLAQPAGAQTLPSAPAAATPLTLDAALGQALQRNPGLQSATYSVQQQQALLGTALEPGRTSLSYGYEDNAALPGNKTYGVGQSLEFPTVYARQAQALRQQVTLSERSRALTQASLRRDVQAAYLQLAYGLARLRLLTNQDSLYRDFARAAAVRYKLGEASYLEQVSAAARAREVEVARRQAEADRRIFERELQRVLGAPQLVALPANALVRLPRPPALADTAQGRDNPTIALSQQQLVVAQAQQRVLKARNLPDFSAYYNRQTQAGEGGFYGYGVGLNVPLFARAQRSRTQAGALAIKVAEADLANARNNVQAALAQQVQQVEKADEALRYLESAGLQQAREIVRVAKKSYRAGEVGYVEYVAALTQAYGIRGQYLEALNQYNQSIITLTYLLGAN</sequence>